<evidence type="ECO:0000313" key="1">
    <source>
        <dbReference type="EMBL" id="KAJ5471195.1"/>
    </source>
</evidence>
<dbReference type="EMBL" id="JAPWDO010000005">
    <property type="protein sequence ID" value="KAJ5471195.1"/>
    <property type="molecule type" value="Genomic_DNA"/>
</dbReference>
<dbReference type="SUPFAM" id="SSF46689">
    <property type="entry name" value="Homeodomain-like"/>
    <property type="match status" value="1"/>
</dbReference>
<reference evidence="1" key="1">
    <citation type="submission" date="2022-12" db="EMBL/GenBank/DDBJ databases">
        <authorList>
            <person name="Petersen C."/>
        </authorList>
    </citation>
    <scope>NUCLEOTIDE SEQUENCE</scope>
    <source>
        <strain evidence="1">IBT 17660</strain>
    </source>
</reference>
<comment type="caution">
    <text evidence="1">The sequence shown here is derived from an EMBL/GenBank/DDBJ whole genome shotgun (WGS) entry which is preliminary data.</text>
</comment>
<sequence>MAPRTELTPALRERICELHSAAGWGYKRIHKRYPFVSLSGIRYTIKRDRERIGGVSKPRTGRPKKLDQADREKLLGAIAENPKITREDLLAEVSHKVS</sequence>
<keyword evidence="2" id="KW-1185">Reference proteome</keyword>
<reference evidence="1" key="2">
    <citation type="journal article" date="2023" name="IMA Fungus">
        <title>Comparative genomic study of the Penicillium genus elucidates a diverse pangenome and 15 lateral gene transfer events.</title>
        <authorList>
            <person name="Petersen C."/>
            <person name="Sorensen T."/>
            <person name="Nielsen M.R."/>
            <person name="Sondergaard T.E."/>
            <person name="Sorensen J.L."/>
            <person name="Fitzpatrick D.A."/>
            <person name="Frisvad J.C."/>
            <person name="Nielsen K.L."/>
        </authorList>
    </citation>
    <scope>NUCLEOTIDE SEQUENCE</scope>
    <source>
        <strain evidence="1">IBT 17660</strain>
    </source>
</reference>
<accession>A0A9W9WPB9</accession>
<dbReference type="InterPro" id="IPR009057">
    <property type="entry name" value="Homeodomain-like_sf"/>
</dbReference>
<gene>
    <name evidence="1" type="ORF">N7530_008552</name>
</gene>
<dbReference type="OrthoDB" id="5151590at2759"/>
<protein>
    <submittedName>
        <fullName evidence="1">Transposable element tc3 transposase</fullName>
    </submittedName>
</protein>
<dbReference type="AlphaFoldDB" id="A0A9W9WPB9"/>
<dbReference type="InterPro" id="IPR036388">
    <property type="entry name" value="WH-like_DNA-bd_sf"/>
</dbReference>
<organism evidence="1 2">
    <name type="scientific">Penicillium desertorum</name>
    <dbReference type="NCBI Taxonomy" id="1303715"/>
    <lineage>
        <taxon>Eukaryota</taxon>
        <taxon>Fungi</taxon>
        <taxon>Dikarya</taxon>
        <taxon>Ascomycota</taxon>
        <taxon>Pezizomycotina</taxon>
        <taxon>Eurotiomycetes</taxon>
        <taxon>Eurotiomycetidae</taxon>
        <taxon>Eurotiales</taxon>
        <taxon>Aspergillaceae</taxon>
        <taxon>Penicillium</taxon>
    </lineage>
</organism>
<dbReference type="Gene3D" id="1.10.10.10">
    <property type="entry name" value="Winged helix-like DNA-binding domain superfamily/Winged helix DNA-binding domain"/>
    <property type="match status" value="1"/>
</dbReference>
<proteinExistence type="predicted"/>
<evidence type="ECO:0000313" key="2">
    <source>
        <dbReference type="Proteomes" id="UP001147760"/>
    </source>
</evidence>
<dbReference type="Proteomes" id="UP001147760">
    <property type="component" value="Unassembled WGS sequence"/>
</dbReference>
<name>A0A9W9WPB9_9EURO</name>